<evidence type="ECO:0000256" key="1">
    <source>
        <dbReference type="ARBA" id="ARBA00001576"/>
    </source>
</evidence>
<dbReference type="PROSITE" id="PS00928">
    <property type="entry name" value="TREHALASE_2"/>
    <property type="match status" value="1"/>
</dbReference>
<feature type="chain" id="PRO_5035785391" description="Trehalase" evidence="8">
    <location>
        <begin position="37"/>
        <end position="594"/>
    </location>
</feature>
<evidence type="ECO:0000256" key="6">
    <source>
        <dbReference type="ARBA" id="ARBA00023295"/>
    </source>
</evidence>
<accession>A0A8S0YX37</accession>
<dbReference type="PANTHER" id="PTHR23403:SF1">
    <property type="entry name" value="TREHALASE"/>
    <property type="match status" value="1"/>
</dbReference>
<evidence type="ECO:0000256" key="2">
    <source>
        <dbReference type="ARBA" id="ARBA00005615"/>
    </source>
</evidence>
<evidence type="ECO:0000256" key="8">
    <source>
        <dbReference type="SAM" id="SignalP"/>
    </source>
</evidence>
<evidence type="ECO:0000313" key="9">
    <source>
        <dbReference type="EMBL" id="CAB3223655.1"/>
    </source>
</evidence>
<keyword evidence="5 7" id="KW-0378">Hydrolase</keyword>
<sequence>MRQYLTFVLVRALQMATRLKMWQFLLLLGSACLASAADLPPTCSRPVYCDSKLLHHVQLAKIFNDSKTFVDLEMNYDQNKTLEDFDRLLNETNQKPSREQIKNFVDKYFTSEGQLEDWVPSDFSTNPKFISNIKDRQLRQFGLDINNIWPIISRKVKDEVFEKPEQFSLIPIKNGFIVPGGRFQEIYYWDTYWIVEGLLVSGMVNTVKGVIENLIDLLNRIGHIPNGSRWYYQERSQPPLLSAMMAIYYKYTNDTEFIKDNIESLEKEISYFLDNKLISVTKDNTDYNLLRYNAPSKGPRPESFREDYEAAQKLDESERTDFFIELKSAAESGWDFSSRWFISEDGSNEGSLTDIKIRNIVPVDLNAIFTGVLQNTANFHGLLGNTRKAARYAELAEQWRTAIQAVLWNEKEGIWFDYDIKSKLHRKYFYPSNFAPLWQGAVRHELVILNGPRVVRYLQDSGALKFPGSIPTSLDNTGEQWDFPNVWPPTVSIVVNALEAINTKKSQQLAVQVAQKFVRSCQKGFSQYKQMFEKYNAERPGEYGGGGEYTVQIGFGWSNGVVLEFLSKYVLYIRQVVRSSHFKCEVSGIGTTIL</sequence>
<organism evidence="9 10">
    <name type="scientific">Arctia plantaginis</name>
    <name type="common">Wood tiger moth</name>
    <name type="synonym">Phalaena plantaginis</name>
    <dbReference type="NCBI Taxonomy" id="874455"/>
    <lineage>
        <taxon>Eukaryota</taxon>
        <taxon>Metazoa</taxon>
        <taxon>Ecdysozoa</taxon>
        <taxon>Arthropoda</taxon>
        <taxon>Hexapoda</taxon>
        <taxon>Insecta</taxon>
        <taxon>Pterygota</taxon>
        <taxon>Neoptera</taxon>
        <taxon>Endopterygota</taxon>
        <taxon>Lepidoptera</taxon>
        <taxon>Glossata</taxon>
        <taxon>Ditrysia</taxon>
        <taxon>Noctuoidea</taxon>
        <taxon>Erebidae</taxon>
        <taxon>Arctiinae</taxon>
        <taxon>Arctia</taxon>
    </lineage>
</organism>
<gene>
    <name evidence="9" type="ORF">APLA_LOCUS1512</name>
</gene>
<dbReference type="PROSITE" id="PS51257">
    <property type="entry name" value="PROKAR_LIPOPROTEIN"/>
    <property type="match status" value="1"/>
</dbReference>
<dbReference type="OrthoDB" id="21595at2759"/>
<reference evidence="9 10" key="1">
    <citation type="submission" date="2020-04" db="EMBL/GenBank/DDBJ databases">
        <authorList>
            <person name="Wallbank WR R."/>
            <person name="Pardo Diaz C."/>
            <person name="Kozak K."/>
            <person name="Martin S."/>
            <person name="Jiggins C."/>
            <person name="Moest M."/>
            <person name="Warren A I."/>
            <person name="Byers J.R.P. K."/>
            <person name="Montejo-Kovacevich G."/>
            <person name="Yen C E."/>
        </authorList>
    </citation>
    <scope>NUCLEOTIDE SEQUENCE [LARGE SCALE GENOMIC DNA]</scope>
</reference>
<dbReference type="EC" id="3.2.1.28" evidence="3 7"/>
<evidence type="ECO:0000256" key="7">
    <source>
        <dbReference type="RuleBase" id="RU361180"/>
    </source>
</evidence>
<comment type="caution">
    <text evidence="9">The sequence shown here is derived from an EMBL/GenBank/DDBJ whole genome shotgun (WGS) entry which is preliminary data.</text>
</comment>
<dbReference type="SUPFAM" id="SSF48208">
    <property type="entry name" value="Six-hairpin glycosidases"/>
    <property type="match status" value="1"/>
</dbReference>
<evidence type="ECO:0000256" key="4">
    <source>
        <dbReference type="ARBA" id="ARBA00019905"/>
    </source>
</evidence>
<dbReference type="AlphaFoldDB" id="A0A8S0YX37"/>
<keyword evidence="8" id="KW-0732">Signal</keyword>
<dbReference type="InterPro" id="IPR008928">
    <property type="entry name" value="6-hairpin_glycosidase_sf"/>
</dbReference>
<comment type="similarity">
    <text evidence="2 7">Belongs to the glycosyl hydrolase 37 family.</text>
</comment>
<dbReference type="Proteomes" id="UP000494256">
    <property type="component" value="Unassembled WGS sequence"/>
</dbReference>
<dbReference type="InterPro" id="IPR012341">
    <property type="entry name" value="6hp_glycosidase-like_sf"/>
</dbReference>
<dbReference type="EMBL" id="CADEBD010000171">
    <property type="protein sequence ID" value="CAB3223655.1"/>
    <property type="molecule type" value="Genomic_DNA"/>
</dbReference>
<evidence type="ECO:0000256" key="3">
    <source>
        <dbReference type="ARBA" id="ARBA00012757"/>
    </source>
</evidence>
<dbReference type="InterPro" id="IPR018232">
    <property type="entry name" value="Glyco_hydro_37_CS"/>
</dbReference>
<dbReference type="PRINTS" id="PR00744">
    <property type="entry name" value="GLHYDRLASE37"/>
</dbReference>
<keyword evidence="6 7" id="KW-0326">Glycosidase</keyword>
<dbReference type="GO" id="GO:0005993">
    <property type="term" value="P:trehalose catabolic process"/>
    <property type="evidence" value="ECO:0007669"/>
    <property type="project" value="TreeGrafter"/>
</dbReference>
<protein>
    <recommendedName>
        <fullName evidence="4 7">Trehalase</fullName>
        <ecNumber evidence="3 7">3.2.1.28</ecNumber>
    </recommendedName>
    <alternativeName>
        <fullName evidence="7">Alpha-trehalose glucohydrolase</fullName>
    </alternativeName>
</protein>
<dbReference type="PANTHER" id="PTHR23403">
    <property type="entry name" value="TREHALASE"/>
    <property type="match status" value="1"/>
</dbReference>
<dbReference type="Pfam" id="PF01204">
    <property type="entry name" value="Trehalase"/>
    <property type="match status" value="1"/>
</dbReference>
<name>A0A8S0YX37_ARCPL</name>
<feature type="signal peptide" evidence="8">
    <location>
        <begin position="1"/>
        <end position="36"/>
    </location>
</feature>
<comment type="catalytic activity">
    <reaction evidence="1 7">
        <text>alpha,alpha-trehalose + H2O = alpha-D-glucose + beta-D-glucose</text>
        <dbReference type="Rhea" id="RHEA:32675"/>
        <dbReference type="ChEBI" id="CHEBI:15377"/>
        <dbReference type="ChEBI" id="CHEBI:15903"/>
        <dbReference type="ChEBI" id="CHEBI:16551"/>
        <dbReference type="ChEBI" id="CHEBI:17925"/>
        <dbReference type="EC" id="3.2.1.28"/>
    </reaction>
</comment>
<dbReference type="Gene3D" id="1.50.10.10">
    <property type="match status" value="1"/>
</dbReference>
<proteinExistence type="inferred from homology"/>
<evidence type="ECO:0000313" key="10">
    <source>
        <dbReference type="Proteomes" id="UP000494256"/>
    </source>
</evidence>
<dbReference type="PROSITE" id="PS00927">
    <property type="entry name" value="TREHALASE_1"/>
    <property type="match status" value="1"/>
</dbReference>
<evidence type="ECO:0000256" key="5">
    <source>
        <dbReference type="ARBA" id="ARBA00022801"/>
    </source>
</evidence>
<dbReference type="GO" id="GO:0004555">
    <property type="term" value="F:alpha,alpha-trehalase activity"/>
    <property type="evidence" value="ECO:0007669"/>
    <property type="project" value="UniProtKB-EC"/>
</dbReference>
<dbReference type="InterPro" id="IPR001661">
    <property type="entry name" value="Glyco_hydro_37"/>
</dbReference>